<keyword evidence="1" id="KW-0145">Chemotaxis</keyword>
<feature type="transmembrane region" description="Helical" evidence="4">
    <location>
        <begin position="7"/>
        <end position="29"/>
    </location>
</feature>
<dbReference type="RefSeq" id="WP_124327732.1">
    <property type="nucleotide sequence ID" value="NZ_BEXT01000001.1"/>
</dbReference>
<dbReference type="InterPro" id="IPR051310">
    <property type="entry name" value="MCP_chemotaxis"/>
</dbReference>
<dbReference type="PANTHER" id="PTHR43531">
    <property type="entry name" value="PROTEIN ICFG"/>
    <property type="match status" value="1"/>
</dbReference>
<dbReference type="PANTHER" id="PTHR43531:SF11">
    <property type="entry name" value="METHYL-ACCEPTING CHEMOTAXIS PROTEIN 3"/>
    <property type="match status" value="1"/>
</dbReference>
<proteinExistence type="inferred from homology"/>
<protein>
    <recommendedName>
        <fullName evidence="5">Methyl-accepting transducer domain-containing protein</fullName>
    </recommendedName>
</protein>
<dbReference type="PROSITE" id="PS50111">
    <property type="entry name" value="CHEMOTAXIS_TRANSDUC_2"/>
    <property type="match status" value="1"/>
</dbReference>
<dbReference type="Proteomes" id="UP000288096">
    <property type="component" value="Unassembled WGS sequence"/>
</dbReference>
<feature type="domain" description="Methyl-accepting transducer" evidence="5">
    <location>
        <begin position="236"/>
        <end position="465"/>
    </location>
</feature>
<dbReference type="GO" id="GO:0007165">
    <property type="term" value="P:signal transduction"/>
    <property type="evidence" value="ECO:0007669"/>
    <property type="project" value="UniProtKB-KW"/>
</dbReference>
<keyword evidence="3" id="KW-0807">Transducer</keyword>
<keyword evidence="4" id="KW-0472">Membrane</keyword>
<dbReference type="SMART" id="SM00283">
    <property type="entry name" value="MA"/>
    <property type="match status" value="1"/>
</dbReference>
<reference evidence="7" key="2">
    <citation type="submission" date="2019-01" db="EMBL/GenBank/DDBJ databases">
        <title>Genome sequence of Desulfonema ishimotonii strain Tokyo 01.</title>
        <authorList>
            <person name="Fukui M."/>
        </authorList>
    </citation>
    <scope>NUCLEOTIDE SEQUENCE [LARGE SCALE GENOMIC DNA]</scope>
    <source>
        <strain evidence="7">Tokyo 01</strain>
    </source>
</reference>
<dbReference type="GO" id="GO:0006935">
    <property type="term" value="P:chemotaxis"/>
    <property type="evidence" value="ECO:0007669"/>
    <property type="project" value="UniProtKB-KW"/>
</dbReference>
<dbReference type="Gene3D" id="1.10.287.950">
    <property type="entry name" value="Methyl-accepting chemotaxis protein"/>
    <property type="match status" value="1"/>
</dbReference>
<dbReference type="AlphaFoldDB" id="A0A401FTJ2"/>
<dbReference type="PRINTS" id="PR00260">
    <property type="entry name" value="CHEMTRNSDUCR"/>
</dbReference>
<dbReference type="EMBL" id="BEXT01000001">
    <property type="protein sequence ID" value="GBC60297.1"/>
    <property type="molecule type" value="Genomic_DNA"/>
</dbReference>
<dbReference type="InterPro" id="IPR004089">
    <property type="entry name" value="MCPsignal_dom"/>
</dbReference>
<evidence type="ECO:0000256" key="2">
    <source>
        <dbReference type="ARBA" id="ARBA00029447"/>
    </source>
</evidence>
<evidence type="ECO:0000259" key="5">
    <source>
        <dbReference type="PROSITE" id="PS50111"/>
    </source>
</evidence>
<evidence type="ECO:0000256" key="1">
    <source>
        <dbReference type="ARBA" id="ARBA00022500"/>
    </source>
</evidence>
<dbReference type="SUPFAM" id="SSF58104">
    <property type="entry name" value="Methyl-accepting chemotaxis protein (MCP) signaling domain"/>
    <property type="match status" value="1"/>
</dbReference>
<evidence type="ECO:0000256" key="4">
    <source>
        <dbReference type="SAM" id="Phobius"/>
    </source>
</evidence>
<dbReference type="InterPro" id="IPR004090">
    <property type="entry name" value="Chemotax_Me-accpt_rcpt"/>
</dbReference>
<reference evidence="7" key="1">
    <citation type="submission" date="2017-11" db="EMBL/GenBank/DDBJ databases">
        <authorList>
            <person name="Watanabe M."/>
            <person name="Kojima H."/>
        </authorList>
    </citation>
    <scope>NUCLEOTIDE SEQUENCE [LARGE SCALE GENOMIC DNA]</scope>
    <source>
        <strain evidence="7">Tokyo 01</strain>
    </source>
</reference>
<gene>
    <name evidence="6" type="ORF">DENIS_1248</name>
</gene>
<sequence>MGIRFKLSGNIVLSVCFLAAIGVVGFFFINRVATLSTDLFEKQAHPIIKISDAEKTAWEILIRQIVHCAISDPDAMEKLEQETGKLTVELAVQLEEYDQLVRQHQHRKNGEAGAEKEASAENITVISEEWKKFQKIARQSLVLSQDYAKEDALKIIAGEGRQAFDRTLESIESRVSDHKKQMLFLLDNAVKARKSALMWIIGFTVFTGFISFLAGMWIMRAISVPVSRVVDGLRGATEQVASASEQVASSSQQLAGDSSRQAASLEQTSASLEEVAAMTMRNAAHAAEANGLMQETNRVVARANDAMTRLTSSMDTISGASKNTSEIIKTIDEIAFQTNLLALNAAVEAARAGASGAGFAVVAEEVRNLAMRSTEAARNTAELIDETIQSVSEGAELVGQTNETFSQVLASTDKVSGLVAEITTISGEQARGIEQVNRAVADMDAVVHQNVANTEESASVAEEMYSQSKYLGEFVTELVALVAGKKRAGAA</sequence>
<evidence type="ECO:0000313" key="7">
    <source>
        <dbReference type="Proteomes" id="UP000288096"/>
    </source>
</evidence>
<dbReference type="Pfam" id="PF12729">
    <property type="entry name" value="4HB_MCP_1"/>
    <property type="match status" value="1"/>
</dbReference>
<name>A0A401FTJ2_9BACT</name>
<evidence type="ECO:0000313" key="6">
    <source>
        <dbReference type="EMBL" id="GBC60297.1"/>
    </source>
</evidence>
<feature type="transmembrane region" description="Helical" evidence="4">
    <location>
        <begin position="196"/>
        <end position="218"/>
    </location>
</feature>
<evidence type="ECO:0000256" key="3">
    <source>
        <dbReference type="PROSITE-ProRule" id="PRU00284"/>
    </source>
</evidence>
<keyword evidence="4" id="KW-0812">Transmembrane</keyword>
<keyword evidence="7" id="KW-1185">Reference proteome</keyword>
<dbReference type="OrthoDB" id="9816383at2"/>
<dbReference type="GO" id="GO:0005886">
    <property type="term" value="C:plasma membrane"/>
    <property type="evidence" value="ECO:0007669"/>
    <property type="project" value="TreeGrafter"/>
</dbReference>
<organism evidence="6 7">
    <name type="scientific">Desulfonema ishimotonii</name>
    <dbReference type="NCBI Taxonomy" id="45657"/>
    <lineage>
        <taxon>Bacteria</taxon>
        <taxon>Pseudomonadati</taxon>
        <taxon>Thermodesulfobacteriota</taxon>
        <taxon>Desulfobacteria</taxon>
        <taxon>Desulfobacterales</taxon>
        <taxon>Desulfococcaceae</taxon>
        <taxon>Desulfonema</taxon>
    </lineage>
</organism>
<dbReference type="Pfam" id="PF00015">
    <property type="entry name" value="MCPsignal"/>
    <property type="match status" value="1"/>
</dbReference>
<comment type="similarity">
    <text evidence="2">Belongs to the methyl-accepting chemotaxis (MCP) protein family.</text>
</comment>
<accession>A0A401FTJ2</accession>
<dbReference type="GO" id="GO:0004888">
    <property type="term" value="F:transmembrane signaling receptor activity"/>
    <property type="evidence" value="ECO:0007669"/>
    <property type="project" value="InterPro"/>
</dbReference>
<dbReference type="InterPro" id="IPR024478">
    <property type="entry name" value="HlyB_4HB_MCP"/>
</dbReference>
<comment type="caution">
    <text evidence="6">The sequence shown here is derived from an EMBL/GenBank/DDBJ whole genome shotgun (WGS) entry which is preliminary data.</text>
</comment>
<keyword evidence="4" id="KW-1133">Transmembrane helix</keyword>